<evidence type="ECO:0000256" key="1">
    <source>
        <dbReference type="ARBA" id="ARBA00022448"/>
    </source>
</evidence>
<dbReference type="InterPro" id="IPR011130">
    <property type="entry name" value="SecA_preprotein_X-link_dom"/>
</dbReference>
<keyword evidence="5" id="KW-0067">ATP-binding</keyword>
<evidence type="ECO:0000256" key="9">
    <source>
        <dbReference type="ARBA" id="ARBA00023136"/>
    </source>
</evidence>
<dbReference type="InterPro" id="IPR014001">
    <property type="entry name" value="Helicase_ATP-bd"/>
</dbReference>
<evidence type="ECO:0000256" key="8">
    <source>
        <dbReference type="ARBA" id="ARBA00023010"/>
    </source>
</evidence>
<evidence type="ECO:0000256" key="3">
    <source>
        <dbReference type="ARBA" id="ARBA00022490"/>
    </source>
</evidence>
<keyword evidence="6" id="KW-0653">Protein transport</keyword>
<evidence type="ECO:0000256" key="4">
    <source>
        <dbReference type="ARBA" id="ARBA00022741"/>
    </source>
</evidence>
<sequence length="694" mass="75400">MNESLDRASVAKRIAKRLERDGWLGDMVDLARQRAARMMQQGSDTRQGRALPLKRQVSWVGKSAFAGRHAVTLGDALELAKPNVTDRELVEAAATVIVAIKQAKGLDLFDTQLRAGLVMSLGGLAEMQTGEGKTLSGVLPAYMAGLRGGGVHVAMPNAYLARRDHDLLQDVFALCGMTCGFVDDHDSDEKARAAYGCDITFGAAHTFGFDYLKDSLTRKRFAQSRIGSRVLTQLRGGEALLLRQRRLAAAIIDEADDVLLDDALSPLILSSGAGQEEAVDASLVRAAKELADSLTRDQHYRIDGPGKVTLTPAGREVVYRDTQDTSNPRSGSELRDGSEPQLGCELQRAWHEYVQTALRAKWHFQRDIHYVVSDGKIEIIDGATGRIFSDRTWSRGLQQAVQAREDVMITPEPSTLARITKHRYFRSYPFLAGMTGTASGCEREFARVYGLPVIAVQPRLANRRHLHSTRIFATLADKVHAVIDEAIELADQGRAVLVGTLSIEESLMIAGLFRQRDRACTLLNGIQDADEAAVIATAGRTGQITVATNLAGRGTDIHLDETVKQLGGLHVIVVQMHTLARVDRQLIGRGARCGDPGSACRYVSAEDEVLVRMAPWVVRAIQRRLAEAVQTDGSSLAGGTSAGPTLENAIATVQSKCQKEEASRRAEALQADAFERSLAAGLNSNEHPTACWAI</sequence>
<feature type="region of interest" description="Disordered" evidence="10">
    <location>
        <begin position="319"/>
        <end position="339"/>
    </location>
</feature>
<evidence type="ECO:0000256" key="10">
    <source>
        <dbReference type="SAM" id="MobiDB-lite"/>
    </source>
</evidence>
<organism evidence="14 15">
    <name type="scientific">Neorhodopirellula lusitana</name>
    <dbReference type="NCBI Taxonomy" id="445327"/>
    <lineage>
        <taxon>Bacteria</taxon>
        <taxon>Pseudomonadati</taxon>
        <taxon>Planctomycetota</taxon>
        <taxon>Planctomycetia</taxon>
        <taxon>Pirellulales</taxon>
        <taxon>Pirellulaceae</taxon>
        <taxon>Neorhodopirellula</taxon>
    </lineage>
</organism>
<feature type="domain" description="SecA family profile" evidence="13">
    <location>
        <begin position="1"/>
        <end position="630"/>
    </location>
</feature>
<dbReference type="EMBL" id="FXUG01000020">
    <property type="protein sequence ID" value="SMP76123.1"/>
    <property type="molecule type" value="Genomic_DNA"/>
</dbReference>
<evidence type="ECO:0000259" key="13">
    <source>
        <dbReference type="PROSITE" id="PS51196"/>
    </source>
</evidence>
<evidence type="ECO:0000256" key="2">
    <source>
        <dbReference type="ARBA" id="ARBA00022475"/>
    </source>
</evidence>
<keyword evidence="15" id="KW-1185">Reference proteome</keyword>
<keyword evidence="7" id="KW-1278">Translocase</keyword>
<keyword evidence="1" id="KW-0813">Transport</keyword>
<evidence type="ECO:0000256" key="5">
    <source>
        <dbReference type="ARBA" id="ARBA00022840"/>
    </source>
</evidence>
<reference evidence="14 15" key="1">
    <citation type="submission" date="2017-05" db="EMBL/GenBank/DDBJ databases">
        <authorList>
            <person name="Varghese N."/>
            <person name="Submissions S."/>
        </authorList>
    </citation>
    <scope>NUCLEOTIDE SEQUENCE [LARGE SCALE GENOMIC DNA]</scope>
    <source>
        <strain evidence="14 15">DSM 25457</strain>
    </source>
</reference>
<keyword evidence="2" id="KW-1003">Cell membrane</keyword>
<dbReference type="InterPro" id="IPR044722">
    <property type="entry name" value="SecA_SF2_C"/>
</dbReference>
<feature type="domain" description="Helicase C-terminal" evidence="12">
    <location>
        <begin position="482"/>
        <end position="637"/>
    </location>
</feature>
<evidence type="ECO:0000313" key="15">
    <source>
        <dbReference type="Proteomes" id="UP001158067"/>
    </source>
</evidence>
<evidence type="ECO:0000313" key="14">
    <source>
        <dbReference type="EMBL" id="SMP76123.1"/>
    </source>
</evidence>
<dbReference type="SMART" id="SM00958">
    <property type="entry name" value="SecA_PP_bind"/>
    <property type="match status" value="1"/>
</dbReference>
<dbReference type="SUPFAM" id="SSF52540">
    <property type="entry name" value="P-loop containing nucleoside triphosphate hydrolases"/>
    <property type="match status" value="2"/>
</dbReference>
<dbReference type="Pfam" id="PF21090">
    <property type="entry name" value="P-loop_SecA"/>
    <property type="match status" value="2"/>
</dbReference>
<dbReference type="InterPro" id="IPR001650">
    <property type="entry name" value="Helicase_C-like"/>
</dbReference>
<keyword evidence="3" id="KW-0963">Cytoplasm</keyword>
<keyword evidence="9" id="KW-0472">Membrane</keyword>
<dbReference type="PROSITE" id="PS51192">
    <property type="entry name" value="HELICASE_ATP_BIND_1"/>
    <property type="match status" value="1"/>
</dbReference>
<keyword evidence="8" id="KW-0811">Translocation</keyword>
<dbReference type="Pfam" id="PF07517">
    <property type="entry name" value="SecA_DEAD"/>
    <property type="match status" value="1"/>
</dbReference>
<dbReference type="RefSeq" id="WP_283435176.1">
    <property type="nucleotide sequence ID" value="NZ_FXUG01000020.1"/>
</dbReference>
<keyword evidence="4" id="KW-0547">Nucleotide-binding</keyword>
<dbReference type="PRINTS" id="PR00906">
    <property type="entry name" value="SECA"/>
</dbReference>
<evidence type="ECO:0000259" key="12">
    <source>
        <dbReference type="PROSITE" id="PS51194"/>
    </source>
</evidence>
<dbReference type="SMART" id="SM00957">
    <property type="entry name" value="SecA_DEAD"/>
    <property type="match status" value="1"/>
</dbReference>
<protein>
    <submittedName>
        <fullName evidence="14">Preprotein translocase subunit SecA</fullName>
    </submittedName>
</protein>
<dbReference type="Gene3D" id="3.40.50.300">
    <property type="entry name" value="P-loop containing nucleotide triphosphate hydrolases"/>
    <property type="match status" value="2"/>
</dbReference>
<dbReference type="InterPro" id="IPR000185">
    <property type="entry name" value="SecA"/>
</dbReference>
<evidence type="ECO:0000256" key="6">
    <source>
        <dbReference type="ARBA" id="ARBA00022927"/>
    </source>
</evidence>
<dbReference type="InterPro" id="IPR014018">
    <property type="entry name" value="SecA_motor_DEAD"/>
</dbReference>
<gene>
    <name evidence="14" type="ORF">SAMN06265222_12091</name>
</gene>
<dbReference type="SUPFAM" id="SSF81767">
    <property type="entry name" value="Pre-protein crosslinking domain of SecA"/>
    <property type="match status" value="1"/>
</dbReference>
<dbReference type="InterPro" id="IPR036670">
    <property type="entry name" value="SecA_X-link_sf"/>
</dbReference>
<feature type="domain" description="Helicase ATP-binding" evidence="11">
    <location>
        <begin position="114"/>
        <end position="291"/>
    </location>
</feature>
<dbReference type="Proteomes" id="UP001158067">
    <property type="component" value="Unassembled WGS sequence"/>
</dbReference>
<name>A0ABY1QP32_9BACT</name>
<accession>A0ABY1QP32</accession>
<evidence type="ECO:0000259" key="11">
    <source>
        <dbReference type="PROSITE" id="PS51192"/>
    </source>
</evidence>
<dbReference type="Pfam" id="PF01043">
    <property type="entry name" value="SecA_PP_bind"/>
    <property type="match status" value="1"/>
</dbReference>
<comment type="caution">
    <text evidence="14">The sequence shown here is derived from an EMBL/GenBank/DDBJ whole genome shotgun (WGS) entry which is preliminary data.</text>
</comment>
<dbReference type="PANTHER" id="PTHR30612:SF0">
    <property type="entry name" value="CHLOROPLAST PROTEIN-TRANSPORTING ATPASE"/>
    <property type="match status" value="1"/>
</dbReference>
<dbReference type="Gene3D" id="3.90.1440.10">
    <property type="entry name" value="SecA, preprotein cross-linking domain"/>
    <property type="match status" value="1"/>
</dbReference>
<evidence type="ECO:0000256" key="7">
    <source>
        <dbReference type="ARBA" id="ARBA00022967"/>
    </source>
</evidence>
<proteinExistence type="predicted"/>
<dbReference type="PROSITE" id="PS51196">
    <property type="entry name" value="SECA_MOTOR_DEAD"/>
    <property type="match status" value="1"/>
</dbReference>
<dbReference type="PANTHER" id="PTHR30612">
    <property type="entry name" value="SECA INNER MEMBRANE COMPONENT OF SEC PROTEIN SECRETION SYSTEM"/>
    <property type="match status" value="1"/>
</dbReference>
<dbReference type="InterPro" id="IPR011115">
    <property type="entry name" value="SecA_DEAD"/>
</dbReference>
<dbReference type="PROSITE" id="PS51194">
    <property type="entry name" value="HELICASE_CTER"/>
    <property type="match status" value="1"/>
</dbReference>
<dbReference type="InterPro" id="IPR027417">
    <property type="entry name" value="P-loop_NTPase"/>
</dbReference>